<dbReference type="CDD" id="cd15849">
    <property type="entry name" value="SNARE_Sso1"/>
    <property type="match status" value="1"/>
</dbReference>
<evidence type="ECO:0000256" key="3">
    <source>
        <dbReference type="ARBA" id="ARBA00022692"/>
    </source>
</evidence>
<feature type="compositionally biased region" description="Polar residues" evidence="7">
    <location>
        <begin position="120"/>
        <end position="131"/>
    </location>
</feature>
<dbReference type="PANTHER" id="PTHR19957">
    <property type="entry name" value="SYNTAXIN"/>
    <property type="match status" value="1"/>
</dbReference>
<keyword evidence="6" id="KW-0175">Coiled coil</keyword>
<dbReference type="eggNOG" id="KOG0810">
    <property type="taxonomic scope" value="Eukaryota"/>
</dbReference>
<dbReference type="Pfam" id="PF00804">
    <property type="entry name" value="Syntaxin"/>
    <property type="match status" value="1"/>
</dbReference>
<dbReference type="SUPFAM" id="SSF47661">
    <property type="entry name" value="t-snare proteins"/>
    <property type="match status" value="1"/>
</dbReference>
<keyword evidence="3 8" id="KW-0812">Transmembrane</keyword>
<feature type="region of interest" description="Disordered" evidence="7">
    <location>
        <begin position="330"/>
        <end position="355"/>
    </location>
</feature>
<dbReference type="EMBL" id="BABT02000063">
    <property type="protein sequence ID" value="GAA95806.1"/>
    <property type="molecule type" value="Genomic_DNA"/>
</dbReference>
<dbReference type="InterPro" id="IPR000727">
    <property type="entry name" value="T_SNARE_dom"/>
</dbReference>
<feature type="transmembrane region" description="Helical" evidence="8">
    <location>
        <begin position="628"/>
        <end position="647"/>
    </location>
</feature>
<feature type="compositionally biased region" description="Basic and acidic residues" evidence="7">
    <location>
        <begin position="220"/>
        <end position="246"/>
    </location>
</feature>
<dbReference type="GO" id="GO:0005886">
    <property type="term" value="C:plasma membrane"/>
    <property type="evidence" value="ECO:0007669"/>
    <property type="project" value="TreeGrafter"/>
</dbReference>
<dbReference type="GO" id="GO:0006887">
    <property type="term" value="P:exocytosis"/>
    <property type="evidence" value="ECO:0007669"/>
    <property type="project" value="TreeGrafter"/>
</dbReference>
<dbReference type="PROSITE" id="PS50192">
    <property type="entry name" value="T_SNARE"/>
    <property type="match status" value="1"/>
</dbReference>
<dbReference type="PANTHER" id="PTHR19957:SF307">
    <property type="entry name" value="PROTEIN SSO1-RELATED"/>
    <property type="match status" value="1"/>
</dbReference>
<dbReference type="GO" id="GO:0012505">
    <property type="term" value="C:endomembrane system"/>
    <property type="evidence" value="ECO:0007669"/>
    <property type="project" value="TreeGrafter"/>
</dbReference>
<dbReference type="GO" id="GO:0031201">
    <property type="term" value="C:SNARE complex"/>
    <property type="evidence" value="ECO:0007669"/>
    <property type="project" value="TreeGrafter"/>
</dbReference>
<proteinExistence type="inferred from homology"/>
<comment type="caution">
    <text evidence="10">The sequence shown here is derived from an EMBL/GenBank/DDBJ whole genome shotgun (WGS) entry which is preliminary data.</text>
</comment>
<comment type="similarity">
    <text evidence="2">Belongs to the syntaxin family.</text>
</comment>
<feature type="compositionally biased region" description="Polar residues" evidence="7">
    <location>
        <begin position="161"/>
        <end position="171"/>
    </location>
</feature>
<evidence type="ECO:0000256" key="5">
    <source>
        <dbReference type="ARBA" id="ARBA00023136"/>
    </source>
</evidence>
<evidence type="ECO:0000313" key="10">
    <source>
        <dbReference type="EMBL" id="GAA95806.1"/>
    </source>
</evidence>
<evidence type="ECO:0000256" key="8">
    <source>
        <dbReference type="SAM" id="Phobius"/>
    </source>
</evidence>
<dbReference type="OrthoDB" id="10255013at2759"/>
<evidence type="ECO:0000256" key="2">
    <source>
        <dbReference type="ARBA" id="ARBA00009063"/>
    </source>
</evidence>
<dbReference type="SMART" id="SM00397">
    <property type="entry name" value="t_SNARE"/>
    <property type="match status" value="1"/>
</dbReference>
<dbReference type="GO" id="GO:0000149">
    <property type="term" value="F:SNARE binding"/>
    <property type="evidence" value="ECO:0007669"/>
    <property type="project" value="TreeGrafter"/>
</dbReference>
<dbReference type="HOGENOM" id="CLU_373413_0_0_1"/>
<dbReference type="STRING" id="764103.G7DYZ6"/>
<dbReference type="GO" id="GO:0005484">
    <property type="term" value="F:SNAP receptor activity"/>
    <property type="evidence" value="ECO:0007669"/>
    <property type="project" value="TreeGrafter"/>
</dbReference>
<feature type="region of interest" description="Disordered" evidence="7">
    <location>
        <begin position="117"/>
        <end position="317"/>
    </location>
</feature>
<accession>G7DYZ6</accession>
<dbReference type="SMART" id="SM00503">
    <property type="entry name" value="SynN"/>
    <property type="match status" value="1"/>
</dbReference>
<dbReference type="Proteomes" id="UP000009131">
    <property type="component" value="Unassembled WGS sequence"/>
</dbReference>
<feature type="domain" description="T-SNARE coiled-coil homology" evidence="9">
    <location>
        <begin position="551"/>
        <end position="613"/>
    </location>
</feature>
<evidence type="ECO:0000259" key="9">
    <source>
        <dbReference type="PROSITE" id="PS50192"/>
    </source>
</evidence>
<comment type="subcellular location">
    <subcellularLocation>
        <location evidence="1">Membrane</location>
        <topology evidence="1">Single-pass type IV membrane protein</topology>
    </subcellularLocation>
</comment>
<evidence type="ECO:0000256" key="6">
    <source>
        <dbReference type="SAM" id="Coils"/>
    </source>
</evidence>
<dbReference type="InParanoid" id="G7DYZ6"/>
<evidence type="ECO:0000256" key="7">
    <source>
        <dbReference type="SAM" id="MobiDB-lite"/>
    </source>
</evidence>
<reference evidence="10 11" key="2">
    <citation type="journal article" date="2012" name="Open Biol.">
        <title>Characteristics of nucleosomes and linker DNA regions on the genome of the basidiomycete Mixia osmundae revealed by mono- and dinucleosome mapping.</title>
        <authorList>
            <person name="Nishida H."/>
            <person name="Kondo S."/>
            <person name="Matsumoto T."/>
            <person name="Suzuki Y."/>
            <person name="Yoshikawa H."/>
            <person name="Taylor T.D."/>
            <person name="Sugiyama J."/>
        </authorList>
    </citation>
    <scope>NUCLEOTIDE SEQUENCE [LARGE SCALE GENOMIC DNA]</scope>
    <source>
        <strain evidence="11">CBS 9802 / IAM 14324 / JCM 22182 / KY 12970</strain>
    </source>
</reference>
<feature type="region of interest" description="Disordered" evidence="7">
    <location>
        <begin position="56"/>
        <end position="83"/>
    </location>
</feature>
<dbReference type="GO" id="GO:0006906">
    <property type="term" value="P:vesicle fusion"/>
    <property type="evidence" value="ECO:0007669"/>
    <property type="project" value="TreeGrafter"/>
</dbReference>
<dbReference type="GO" id="GO:0006886">
    <property type="term" value="P:intracellular protein transport"/>
    <property type="evidence" value="ECO:0007669"/>
    <property type="project" value="TreeGrafter"/>
</dbReference>
<dbReference type="InterPro" id="IPR045242">
    <property type="entry name" value="Syntaxin"/>
</dbReference>
<keyword evidence="5 8" id="KW-0472">Membrane</keyword>
<dbReference type="GO" id="GO:0048278">
    <property type="term" value="P:vesicle docking"/>
    <property type="evidence" value="ECO:0007669"/>
    <property type="project" value="TreeGrafter"/>
</dbReference>
<dbReference type="AlphaFoldDB" id="G7DYZ6"/>
<keyword evidence="4 8" id="KW-1133">Transmembrane helix</keyword>
<keyword evidence="11" id="KW-1185">Reference proteome</keyword>
<dbReference type="InterPro" id="IPR010989">
    <property type="entry name" value="SNARE"/>
</dbReference>
<protein>
    <recommendedName>
        <fullName evidence="9">t-SNARE coiled-coil homology domain-containing protein</fullName>
    </recommendedName>
</protein>
<dbReference type="Gene3D" id="1.20.58.70">
    <property type="match status" value="1"/>
</dbReference>
<gene>
    <name evidence="10" type="primary">Mo02463</name>
    <name evidence="10" type="ORF">E5Q_02463</name>
</gene>
<evidence type="ECO:0000256" key="1">
    <source>
        <dbReference type="ARBA" id="ARBA00004211"/>
    </source>
</evidence>
<organism evidence="10 11">
    <name type="scientific">Mixia osmundae (strain CBS 9802 / IAM 14324 / JCM 22182 / KY 12970)</name>
    <dbReference type="NCBI Taxonomy" id="764103"/>
    <lineage>
        <taxon>Eukaryota</taxon>
        <taxon>Fungi</taxon>
        <taxon>Dikarya</taxon>
        <taxon>Basidiomycota</taxon>
        <taxon>Pucciniomycotina</taxon>
        <taxon>Mixiomycetes</taxon>
        <taxon>Mixiales</taxon>
        <taxon>Mixiaceae</taxon>
        <taxon>Mixia</taxon>
    </lineage>
</organism>
<dbReference type="InterPro" id="IPR006011">
    <property type="entry name" value="Syntaxin_N"/>
</dbReference>
<name>G7DYZ6_MIXOS</name>
<evidence type="ECO:0000313" key="11">
    <source>
        <dbReference type="Proteomes" id="UP000009131"/>
    </source>
</evidence>
<evidence type="ECO:0000256" key="4">
    <source>
        <dbReference type="ARBA" id="ARBA00022989"/>
    </source>
</evidence>
<feature type="coiled-coil region" evidence="6">
    <location>
        <begin position="564"/>
        <end position="609"/>
    </location>
</feature>
<feature type="compositionally biased region" description="Basic and acidic residues" evidence="7">
    <location>
        <begin position="132"/>
        <end position="160"/>
    </location>
</feature>
<reference evidence="10 11" key="1">
    <citation type="journal article" date="2011" name="J. Gen. Appl. Microbiol.">
        <title>Draft genome sequencing of the enigmatic basidiomycete Mixia osmundae.</title>
        <authorList>
            <person name="Nishida H."/>
            <person name="Nagatsuka Y."/>
            <person name="Sugiyama J."/>
        </authorList>
    </citation>
    <scope>NUCLEOTIDE SEQUENCE [LARGE SCALE GENOMIC DNA]</scope>
    <source>
        <strain evidence="11">CBS 9802 / IAM 14324 / JCM 22182 / KY 12970</strain>
    </source>
</reference>
<sequence length="744" mass="82130">MECGQTERTLGVAGRQEIAYRSVCDARLRLASLEPLTTEAHGLDACVLLTPLAGRGTRKLDVPDSSTRSADQKRPANPGWVKQNMARDRLAAIRAAQNGPANQFSRDYQDEYDYGERSYPAQTRQASSRSRQPAEEAHYRRESYYEEPSPRRPTHNRRESGSYQASGNFSRPSRIASLAPQPADYARARQDDEEDLYRQHPRGNESTYARGMQPVSSNSRRQDERYRSEERSRQAERGRPSYERYDTGATDDSENAEDARGRPAQGYSARSNSQKQSRRAPENVMPETARQPERGLLAPQSAYRGAQRQSSMRSEAMSYASGSADSYTLASGNKSTATLPDAPSLPYNGSARAQGPETKPLQIVKMSPLEARALEAAYGSMETFFNELTEIDGMNQTLAELVDQVENLHARQLDSTGLDAQSEAVTRDVDRTQIQIRALNAKTSAKIKILEARNARPVNVAQNDIDTRRTQTARIKDKFIQTVQRYQQVELVHRQQSKNRLARQYKTVNPDLSDQEVQAAVRDAFEGGEGQQIFAQAFRNTNRVGAVRSAAAAVEQRHQDIQRIEKTLTELAQLFNDMATLIEQQDVQIVQIEQQAEFASKEVETAQQELVKGKVSAKGARSKRKCCAGIFAAIILVVIVVVVIYVLKIRGSNDNNSSNNQNRAVTATTADPAQVVTDASGETASNPLPGITLTPLTSTAEADPGTVATASADPGVATVTVTEGAASTQMARLRRRARSIEDVD</sequence>
<feature type="region of interest" description="Disordered" evidence="7">
    <location>
        <begin position="679"/>
        <end position="699"/>
    </location>
</feature>